<dbReference type="GO" id="GO:0016829">
    <property type="term" value="F:lyase activity"/>
    <property type="evidence" value="ECO:0007669"/>
    <property type="project" value="UniProtKB-KW"/>
</dbReference>
<dbReference type="Pfam" id="PF06206">
    <property type="entry name" value="CpeT"/>
    <property type="match status" value="1"/>
</dbReference>
<dbReference type="EC" id="4.-.-.-" evidence="3"/>
<evidence type="ECO:0000313" key="4">
    <source>
        <dbReference type="EMBL" id="CCI02962.1"/>
    </source>
</evidence>
<evidence type="ECO:0000313" key="5">
    <source>
        <dbReference type="Proteomes" id="UP000003480"/>
    </source>
</evidence>
<accession>I4G4V1</accession>
<comment type="function">
    <text evidence="3">Covalently attaches a chromophore to Cys residue(s) of phycobiliproteins.</text>
</comment>
<reference evidence="4 5" key="1">
    <citation type="submission" date="2012-04" db="EMBL/GenBank/DDBJ databases">
        <authorList>
            <person name="Genoscope - CEA"/>
        </authorList>
    </citation>
    <scope>NUCLEOTIDE SEQUENCE [LARGE SCALE GENOMIC DNA]</scope>
    <source>
        <strain evidence="4 5">9443</strain>
    </source>
</reference>
<evidence type="ECO:0000256" key="3">
    <source>
        <dbReference type="HAMAP-Rule" id="MF_01460"/>
    </source>
</evidence>
<protein>
    <recommendedName>
        <fullName evidence="3">Chromophore lyase CpcT/CpeT</fullName>
        <ecNumber evidence="3">4.-.-.-</ecNumber>
    </recommendedName>
</protein>
<organism evidence="4 5">
    <name type="scientific">Microcystis aeruginosa PCC 9443</name>
    <dbReference type="NCBI Taxonomy" id="1160281"/>
    <lineage>
        <taxon>Bacteria</taxon>
        <taxon>Bacillati</taxon>
        <taxon>Cyanobacteriota</taxon>
        <taxon>Cyanophyceae</taxon>
        <taxon>Oscillatoriophycideae</taxon>
        <taxon>Chroococcales</taxon>
        <taxon>Microcystaceae</taxon>
        <taxon>Microcystis</taxon>
    </lineage>
</organism>
<name>I4G4V1_MICAE</name>
<gene>
    <name evidence="3" type="primary">cpcT</name>
    <name evidence="4" type="ORF">MICAC_3990013</name>
</gene>
<dbReference type="HOGENOM" id="CLU_077016_0_0_3"/>
<dbReference type="CDD" id="cd16338">
    <property type="entry name" value="CpcT"/>
    <property type="match status" value="1"/>
</dbReference>
<dbReference type="PANTHER" id="PTHR35137:SF1">
    <property type="entry name" value="CHROMOPHORE LYASE CRL, CHLOROPLASTIC"/>
    <property type="match status" value="1"/>
</dbReference>
<keyword evidence="2 3" id="KW-0456">Lyase</keyword>
<sequence length="206" mass="23179">MLKTSIALGFFLTQSLPLNPQVQGVANHLIGVMDTTQQAQTNPRVAKVQMTTCAVNFSPKQDSIYLYQEQAIIDRLNQPYRQRILVIQPSADNSTVESKAYKLNNAANFINFCNKDLTERRLNVSDLAESVCTVFLKPIAGGYRGETPPQGCPTNARGAVKITNTIILHSQGMDTSDRGYDSLGRQVWGAQDNFYQFRWQKRENRF</sequence>
<comment type="similarity">
    <text evidence="1 3">Belongs to the CpcT/CpeT biliprotein lyase family.</text>
</comment>
<dbReference type="Gene3D" id="2.40.128.590">
    <property type="entry name" value="CpcT/CpeT domain"/>
    <property type="match status" value="1"/>
</dbReference>
<dbReference type="InterPro" id="IPR010404">
    <property type="entry name" value="CpcT/CpeT"/>
</dbReference>
<dbReference type="PANTHER" id="PTHR35137">
    <property type="entry name" value="CHROMOPHORE LYASE CRL, CHLOROPLASTIC"/>
    <property type="match status" value="1"/>
</dbReference>
<dbReference type="AlphaFoldDB" id="I4G4V1"/>
<dbReference type="HAMAP" id="MF_01460">
    <property type="entry name" value="Chrphore_lyase_CpxT"/>
    <property type="match status" value="1"/>
</dbReference>
<dbReference type="RefSeq" id="WP_002768673.1">
    <property type="nucleotide sequence ID" value="NZ_HE972990.1"/>
</dbReference>
<dbReference type="InterPro" id="IPR038672">
    <property type="entry name" value="CpcT/CpeT_sf"/>
</dbReference>
<dbReference type="GO" id="GO:0017006">
    <property type="term" value="P:protein-tetrapyrrole linkage"/>
    <property type="evidence" value="ECO:0007669"/>
    <property type="project" value="UniProtKB-UniRule"/>
</dbReference>
<evidence type="ECO:0000256" key="2">
    <source>
        <dbReference type="ARBA" id="ARBA00023239"/>
    </source>
</evidence>
<proteinExistence type="inferred from homology"/>
<comment type="caution">
    <text evidence="4">The sequence shown here is derived from an EMBL/GenBank/DDBJ whole genome shotgun (WGS) entry which is preliminary data.</text>
</comment>
<dbReference type="EMBL" id="CAIJ01000333">
    <property type="protein sequence ID" value="CCI02962.1"/>
    <property type="molecule type" value="Genomic_DNA"/>
</dbReference>
<dbReference type="Proteomes" id="UP000003480">
    <property type="component" value="Unassembled WGS sequence"/>
</dbReference>
<evidence type="ECO:0000256" key="1">
    <source>
        <dbReference type="ARBA" id="ARBA00008206"/>
    </source>
</evidence>